<dbReference type="SUPFAM" id="SSF54427">
    <property type="entry name" value="NTF2-like"/>
    <property type="match status" value="1"/>
</dbReference>
<reference evidence="3" key="1">
    <citation type="journal article" date="2019" name="Int. J. Syst. Evol. Microbiol.">
        <title>The Global Catalogue of Microorganisms (GCM) 10K type strain sequencing project: providing services to taxonomists for standard genome sequencing and annotation.</title>
        <authorList>
            <consortium name="The Broad Institute Genomics Platform"/>
            <consortium name="The Broad Institute Genome Sequencing Center for Infectious Disease"/>
            <person name="Wu L."/>
            <person name="Ma J."/>
        </authorList>
    </citation>
    <scope>NUCLEOTIDE SEQUENCE [LARGE SCALE GENOMIC DNA]</scope>
    <source>
        <strain evidence="3">JCM 17342</strain>
    </source>
</reference>
<dbReference type="InterPro" id="IPR032710">
    <property type="entry name" value="NTF2-like_dom_sf"/>
</dbReference>
<dbReference type="Pfam" id="PF12680">
    <property type="entry name" value="SnoaL_2"/>
    <property type="match status" value="1"/>
</dbReference>
<dbReference type="Proteomes" id="UP001501747">
    <property type="component" value="Unassembled WGS sequence"/>
</dbReference>
<name>A0ABP7T5G1_9PSEU</name>
<comment type="caution">
    <text evidence="2">The sequence shown here is derived from an EMBL/GenBank/DDBJ whole genome shotgun (WGS) entry which is preliminary data.</text>
</comment>
<dbReference type="Gene3D" id="3.10.450.50">
    <property type="match status" value="1"/>
</dbReference>
<sequence>MSERAREPEDLARLFVERANSGDVEGLVALYEPDAVLAVAGGGQVQGSAHIREFYASLLAEGRQFTPGTVRPALRKGNLALTSTVLTEGNATAEVARRQPDGSWRWLIDQPRVVPPGP</sequence>
<dbReference type="InterPro" id="IPR037401">
    <property type="entry name" value="SnoaL-like"/>
</dbReference>
<organism evidence="2 3">
    <name type="scientific">Allokutzneria multivorans</name>
    <dbReference type="NCBI Taxonomy" id="1142134"/>
    <lineage>
        <taxon>Bacteria</taxon>
        <taxon>Bacillati</taxon>
        <taxon>Actinomycetota</taxon>
        <taxon>Actinomycetes</taxon>
        <taxon>Pseudonocardiales</taxon>
        <taxon>Pseudonocardiaceae</taxon>
        <taxon>Allokutzneria</taxon>
    </lineage>
</organism>
<evidence type="ECO:0000259" key="1">
    <source>
        <dbReference type="Pfam" id="PF12680"/>
    </source>
</evidence>
<keyword evidence="3" id="KW-1185">Reference proteome</keyword>
<dbReference type="RefSeq" id="WP_344879754.1">
    <property type="nucleotide sequence ID" value="NZ_BAABAL010000018.1"/>
</dbReference>
<protein>
    <recommendedName>
        <fullName evidence="1">SnoaL-like domain-containing protein</fullName>
    </recommendedName>
</protein>
<gene>
    <name evidence="2" type="ORF">GCM10022247_51910</name>
</gene>
<evidence type="ECO:0000313" key="2">
    <source>
        <dbReference type="EMBL" id="GAA4021353.1"/>
    </source>
</evidence>
<dbReference type="EMBL" id="BAABAL010000018">
    <property type="protein sequence ID" value="GAA4021353.1"/>
    <property type="molecule type" value="Genomic_DNA"/>
</dbReference>
<accession>A0ABP7T5G1</accession>
<evidence type="ECO:0000313" key="3">
    <source>
        <dbReference type="Proteomes" id="UP001501747"/>
    </source>
</evidence>
<proteinExistence type="predicted"/>
<feature type="domain" description="SnoaL-like" evidence="1">
    <location>
        <begin position="13"/>
        <end position="87"/>
    </location>
</feature>